<organism evidence="1 2">
    <name type="scientific">Streptosporangium lutulentum</name>
    <dbReference type="NCBI Taxonomy" id="1461250"/>
    <lineage>
        <taxon>Bacteria</taxon>
        <taxon>Bacillati</taxon>
        <taxon>Actinomycetota</taxon>
        <taxon>Actinomycetes</taxon>
        <taxon>Streptosporangiales</taxon>
        <taxon>Streptosporangiaceae</taxon>
        <taxon>Streptosporangium</taxon>
    </lineage>
</organism>
<reference evidence="1 2" key="1">
    <citation type="submission" date="2023-07" db="EMBL/GenBank/DDBJ databases">
        <title>Sequencing the genomes of 1000 actinobacteria strains.</title>
        <authorList>
            <person name="Klenk H.-P."/>
        </authorList>
    </citation>
    <scope>NUCLEOTIDE SEQUENCE [LARGE SCALE GENOMIC DNA]</scope>
    <source>
        <strain evidence="1 2">DSM 46740</strain>
    </source>
</reference>
<evidence type="ECO:0000313" key="1">
    <source>
        <dbReference type="EMBL" id="MDP9843228.1"/>
    </source>
</evidence>
<sequence length="105" mass="11234">MEEFNRALANVQRLLKDAGIHSYSVRTVGLKLLGSGGPYPIGHIRWHVPELFVRSDAGWLIATVTMGTRSGCYLVSVPGGTGLQTAREPEQVAHLILTPPPGGTS</sequence>
<dbReference type="EMBL" id="JAUSQU010000001">
    <property type="protein sequence ID" value="MDP9843228.1"/>
    <property type="molecule type" value="Genomic_DNA"/>
</dbReference>
<accession>A0ABT9QAA2</accession>
<dbReference type="Proteomes" id="UP001225356">
    <property type="component" value="Unassembled WGS sequence"/>
</dbReference>
<gene>
    <name evidence="1" type="ORF">J2853_002439</name>
</gene>
<dbReference type="RefSeq" id="WP_307557286.1">
    <property type="nucleotide sequence ID" value="NZ_JAUSQU010000001.1"/>
</dbReference>
<comment type="caution">
    <text evidence="1">The sequence shown here is derived from an EMBL/GenBank/DDBJ whole genome shotgun (WGS) entry which is preliminary data.</text>
</comment>
<keyword evidence="2" id="KW-1185">Reference proteome</keyword>
<evidence type="ECO:0000313" key="2">
    <source>
        <dbReference type="Proteomes" id="UP001225356"/>
    </source>
</evidence>
<protein>
    <submittedName>
        <fullName evidence="1">Uncharacterized protein</fullName>
    </submittedName>
</protein>
<proteinExistence type="predicted"/>
<name>A0ABT9QAA2_9ACTN</name>